<evidence type="ECO:0000313" key="2">
    <source>
        <dbReference type="EMBL" id="MFC6439093.1"/>
    </source>
</evidence>
<gene>
    <name evidence="2" type="ORF">ACFP85_02855</name>
</gene>
<protein>
    <submittedName>
        <fullName evidence="2">Uncharacterized protein</fullName>
    </submittedName>
</protein>
<keyword evidence="1" id="KW-0472">Membrane</keyword>
<accession>A0ABW1XG99</accession>
<reference evidence="3" key="1">
    <citation type="journal article" date="2019" name="Int. J. Syst. Evol. Microbiol.">
        <title>The Global Catalogue of Microorganisms (GCM) 10K type strain sequencing project: providing services to taxonomists for standard genome sequencing and annotation.</title>
        <authorList>
            <consortium name="The Broad Institute Genomics Platform"/>
            <consortium name="The Broad Institute Genome Sequencing Center for Infectious Disease"/>
            <person name="Wu L."/>
            <person name="Ma J."/>
        </authorList>
    </citation>
    <scope>NUCLEOTIDE SEQUENCE [LARGE SCALE GENOMIC DNA]</scope>
    <source>
        <strain evidence="3">CGMCC 1.16031</strain>
    </source>
</reference>
<dbReference type="EMBL" id="JBHSUS010000001">
    <property type="protein sequence ID" value="MFC6439093.1"/>
    <property type="molecule type" value="Genomic_DNA"/>
</dbReference>
<feature type="transmembrane region" description="Helical" evidence="1">
    <location>
        <begin position="44"/>
        <end position="61"/>
    </location>
</feature>
<dbReference type="Proteomes" id="UP001596364">
    <property type="component" value="Unassembled WGS sequence"/>
</dbReference>
<name>A0ABW1XG99_9ALTE</name>
<organism evidence="2 3">
    <name type="scientific">Pseudobowmanella zhangzhouensis</name>
    <dbReference type="NCBI Taxonomy" id="1537679"/>
    <lineage>
        <taxon>Bacteria</taxon>
        <taxon>Pseudomonadati</taxon>
        <taxon>Pseudomonadota</taxon>
        <taxon>Gammaproteobacteria</taxon>
        <taxon>Alteromonadales</taxon>
        <taxon>Alteromonadaceae</taxon>
    </lineage>
</organism>
<evidence type="ECO:0000256" key="1">
    <source>
        <dbReference type="SAM" id="Phobius"/>
    </source>
</evidence>
<comment type="caution">
    <text evidence="2">The sequence shown here is derived from an EMBL/GenBank/DDBJ whole genome shotgun (WGS) entry which is preliminary data.</text>
</comment>
<evidence type="ECO:0000313" key="3">
    <source>
        <dbReference type="Proteomes" id="UP001596364"/>
    </source>
</evidence>
<keyword evidence="1" id="KW-1133">Transmembrane helix</keyword>
<proteinExistence type="predicted"/>
<feature type="transmembrane region" description="Helical" evidence="1">
    <location>
        <begin position="12"/>
        <end position="32"/>
    </location>
</feature>
<dbReference type="RefSeq" id="WP_131259193.1">
    <property type="nucleotide sequence ID" value="NZ_JBHSUS010000001.1"/>
</dbReference>
<keyword evidence="3" id="KW-1185">Reference proteome</keyword>
<keyword evidence="1" id="KW-0812">Transmembrane</keyword>
<sequence>MWLRDAPWARWLRQALLMLIIISPVFALIQFLKGHSLEYSLEFGAFWGVISTVIFSLTRAYNYKRNIYCALCNDLPAAKEQRAEHRD</sequence>